<sequence>MSQNTFWMTRGNLHQQPDYYSETNAVEEQDVTPHNFHTSESPRHQDQCHHFFILSQKNGQFMDHIYETIDDEPTGLTSSTTVKANSKNFQSCQRSPPPENYYGYHSDLSQHSSSSYGYDQQPLLVVGGQNRQNSNQTSYPIPKENQIHQFIKEEKVLWE</sequence>
<evidence type="ECO:0000313" key="1">
    <source>
        <dbReference type="EMBL" id="KFM71415.1"/>
    </source>
</evidence>
<name>A0A087U226_STEMI</name>
<organism evidence="1 2">
    <name type="scientific">Stegodyphus mimosarum</name>
    <name type="common">African social velvet spider</name>
    <dbReference type="NCBI Taxonomy" id="407821"/>
    <lineage>
        <taxon>Eukaryota</taxon>
        <taxon>Metazoa</taxon>
        <taxon>Ecdysozoa</taxon>
        <taxon>Arthropoda</taxon>
        <taxon>Chelicerata</taxon>
        <taxon>Arachnida</taxon>
        <taxon>Araneae</taxon>
        <taxon>Araneomorphae</taxon>
        <taxon>Entelegynae</taxon>
        <taxon>Eresoidea</taxon>
        <taxon>Eresidae</taxon>
        <taxon>Stegodyphus</taxon>
    </lineage>
</organism>
<feature type="non-terminal residue" evidence="1">
    <location>
        <position position="159"/>
    </location>
</feature>
<accession>A0A087U226</accession>
<proteinExistence type="predicted"/>
<protein>
    <submittedName>
        <fullName evidence="1">Uncharacterized protein</fullName>
    </submittedName>
</protein>
<dbReference type="EMBL" id="KK117782">
    <property type="protein sequence ID" value="KFM71415.1"/>
    <property type="molecule type" value="Genomic_DNA"/>
</dbReference>
<dbReference type="OrthoDB" id="6421086at2759"/>
<dbReference type="Proteomes" id="UP000054359">
    <property type="component" value="Unassembled WGS sequence"/>
</dbReference>
<gene>
    <name evidence="1" type="ORF">X975_26351</name>
</gene>
<keyword evidence="2" id="KW-1185">Reference proteome</keyword>
<evidence type="ECO:0000313" key="2">
    <source>
        <dbReference type="Proteomes" id="UP000054359"/>
    </source>
</evidence>
<dbReference type="AlphaFoldDB" id="A0A087U226"/>
<reference evidence="1 2" key="1">
    <citation type="submission" date="2013-11" db="EMBL/GenBank/DDBJ databases">
        <title>Genome sequencing of Stegodyphus mimosarum.</title>
        <authorList>
            <person name="Bechsgaard J."/>
        </authorList>
    </citation>
    <scope>NUCLEOTIDE SEQUENCE [LARGE SCALE GENOMIC DNA]</scope>
</reference>